<dbReference type="PRINTS" id="PR00143">
    <property type="entry name" value="CITRTSNTHASE"/>
</dbReference>
<reference evidence="5 6" key="1">
    <citation type="journal article" date="2019" name="Int. J. Syst. Evol. Microbiol.">
        <title>The Global Catalogue of Microorganisms (GCM) 10K type strain sequencing project: providing services to taxonomists for standard genome sequencing and annotation.</title>
        <authorList>
            <consortium name="The Broad Institute Genomics Platform"/>
            <consortium name="The Broad Institute Genome Sequencing Center for Infectious Disease"/>
            <person name="Wu L."/>
            <person name="Ma J."/>
        </authorList>
    </citation>
    <scope>NUCLEOTIDE SEQUENCE [LARGE SCALE GENOMIC DNA]</scope>
    <source>
        <strain evidence="5 6">JCM 13004</strain>
    </source>
</reference>
<keyword evidence="4" id="KW-0808">Transferase</keyword>
<dbReference type="InterPro" id="IPR016142">
    <property type="entry name" value="Citrate_synth-like_lrg_a-sub"/>
</dbReference>
<keyword evidence="6" id="KW-1185">Reference proteome</keyword>
<dbReference type="Pfam" id="PF00285">
    <property type="entry name" value="Citrate_synt"/>
    <property type="match status" value="1"/>
</dbReference>
<sequence>MAASTYAARIAASTRAHPYAVVSAGLAVLEGPLHGGAGALAHRLIADATASGDPLGVLADRLRAEGWVPGFGHTLYQRHDPRAVALLGLLEAVPDPHGVRPVVTALVTAAGERLGTFPNSDFALAVLAHLTGMPADATEALVAAARSAGWIAHALEEYQAPASRHRPRGLYVGHGGPEDA</sequence>
<dbReference type="EC" id="2.3.3.16" evidence="3"/>
<dbReference type="Gene3D" id="1.10.230.10">
    <property type="entry name" value="Cytochrome P450-Terp, domain 2"/>
    <property type="match status" value="1"/>
</dbReference>
<evidence type="ECO:0000256" key="4">
    <source>
        <dbReference type="ARBA" id="ARBA00022679"/>
    </source>
</evidence>
<evidence type="ECO:0000256" key="1">
    <source>
        <dbReference type="ARBA" id="ARBA00005163"/>
    </source>
</evidence>
<dbReference type="Gene3D" id="1.10.580.10">
    <property type="entry name" value="Citrate Synthase, domain 1"/>
    <property type="match status" value="1"/>
</dbReference>
<comment type="similarity">
    <text evidence="2">Belongs to the citrate synthase family.</text>
</comment>
<evidence type="ECO:0000256" key="3">
    <source>
        <dbReference type="ARBA" id="ARBA00012972"/>
    </source>
</evidence>
<comment type="caution">
    <text evidence="5">The sequence shown here is derived from an EMBL/GenBank/DDBJ whole genome shotgun (WGS) entry which is preliminary data.</text>
</comment>
<dbReference type="EMBL" id="BAAALF010000005">
    <property type="protein sequence ID" value="GAA1218463.1"/>
    <property type="molecule type" value="Genomic_DNA"/>
</dbReference>
<comment type="pathway">
    <text evidence="1">Carbohydrate metabolism; tricarboxylic acid cycle.</text>
</comment>
<dbReference type="InterPro" id="IPR016143">
    <property type="entry name" value="Citrate_synth-like_sm_a-sub"/>
</dbReference>
<evidence type="ECO:0000313" key="6">
    <source>
        <dbReference type="Proteomes" id="UP001500037"/>
    </source>
</evidence>
<dbReference type="Proteomes" id="UP001500037">
    <property type="component" value="Unassembled WGS sequence"/>
</dbReference>
<accession>A0ABN1VPN2</accession>
<dbReference type="InterPro" id="IPR036969">
    <property type="entry name" value="Citrate_synthase_sf"/>
</dbReference>
<dbReference type="InterPro" id="IPR002020">
    <property type="entry name" value="Citrate_synthase"/>
</dbReference>
<proteinExistence type="inferred from homology"/>
<dbReference type="PANTHER" id="PTHR11739:SF4">
    <property type="entry name" value="CITRATE SYNTHASE, PEROXISOMAL"/>
    <property type="match status" value="1"/>
</dbReference>
<evidence type="ECO:0000313" key="5">
    <source>
        <dbReference type="EMBL" id="GAA1218463.1"/>
    </source>
</evidence>
<name>A0ABN1VPN2_9ACTN</name>
<protein>
    <recommendedName>
        <fullName evidence="3">citrate synthase (unknown stereospecificity)</fullName>
        <ecNumber evidence="3">2.3.3.16</ecNumber>
    </recommendedName>
</protein>
<organism evidence="5 6">
    <name type="scientific">Kitasatospora nipponensis</name>
    <dbReference type="NCBI Taxonomy" id="258049"/>
    <lineage>
        <taxon>Bacteria</taxon>
        <taxon>Bacillati</taxon>
        <taxon>Actinomycetota</taxon>
        <taxon>Actinomycetes</taxon>
        <taxon>Kitasatosporales</taxon>
        <taxon>Streptomycetaceae</taxon>
        <taxon>Kitasatospora</taxon>
    </lineage>
</organism>
<gene>
    <name evidence="5" type="ORF">GCM10009665_05480</name>
</gene>
<dbReference type="SUPFAM" id="SSF48256">
    <property type="entry name" value="Citrate synthase"/>
    <property type="match status" value="1"/>
</dbReference>
<evidence type="ECO:0000256" key="2">
    <source>
        <dbReference type="ARBA" id="ARBA00010566"/>
    </source>
</evidence>
<dbReference type="PANTHER" id="PTHR11739">
    <property type="entry name" value="CITRATE SYNTHASE"/>
    <property type="match status" value="1"/>
</dbReference>